<sequence>MSPYQRKNTRRKFIKRAALLAAAPTMITNTDYSGQHPQIIHHVFFWLKNPSSSADLKELIAGLKTLKAVPQVKQLLIGTPASTLKREVVDNSFQVSELMYFNNTKDQDDYQSHPVHKAFVEKYSHLWAKVLVYDMATGNLENI</sequence>
<dbReference type="RefSeq" id="WP_008583049.1">
    <property type="nucleotide sequence ID" value="NZ_CP007035.1"/>
</dbReference>
<accession>W0F077</accession>
<dbReference type="Proteomes" id="UP000003586">
    <property type="component" value="Chromosome"/>
</dbReference>
<name>W0F077_9BACT</name>
<feature type="domain" description="Stress-response A/B barrel" evidence="1">
    <location>
        <begin position="39"/>
        <end position="135"/>
    </location>
</feature>
<dbReference type="Pfam" id="PF07876">
    <property type="entry name" value="Dabb"/>
    <property type="match status" value="1"/>
</dbReference>
<dbReference type="HOGENOM" id="CLU_080664_5_0_10"/>
<dbReference type="STRING" id="929713.NIASO_05135"/>
<organism evidence="2 3">
    <name type="scientific">Niabella soli DSM 19437</name>
    <dbReference type="NCBI Taxonomy" id="929713"/>
    <lineage>
        <taxon>Bacteria</taxon>
        <taxon>Pseudomonadati</taxon>
        <taxon>Bacteroidota</taxon>
        <taxon>Chitinophagia</taxon>
        <taxon>Chitinophagales</taxon>
        <taxon>Chitinophagaceae</taxon>
        <taxon>Niabella</taxon>
    </lineage>
</organism>
<gene>
    <name evidence="2" type="ORF">NIASO_05135</name>
</gene>
<protein>
    <submittedName>
        <fullName evidence="2">Stress protein</fullName>
    </submittedName>
</protein>
<dbReference type="EMBL" id="CP007035">
    <property type="protein sequence ID" value="AHF14736.1"/>
    <property type="molecule type" value="Genomic_DNA"/>
</dbReference>
<dbReference type="Gene3D" id="3.30.70.100">
    <property type="match status" value="1"/>
</dbReference>
<dbReference type="SMART" id="SM00886">
    <property type="entry name" value="Dabb"/>
    <property type="match status" value="1"/>
</dbReference>
<dbReference type="PROSITE" id="PS51502">
    <property type="entry name" value="S_R_A_B_BARREL"/>
    <property type="match status" value="1"/>
</dbReference>
<evidence type="ECO:0000313" key="2">
    <source>
        <dbReference type="EMBL" id="AHF14736.1"/>
    </source>
</evidence>
<dbReference type="InterPro" id="IPR011008">
    <property type="entry name" value="Dimeric_a/b-barrel"/>
</dbReference>
<reference evidence="2 3" key="1">
    <citation type="submission" date="2013-12" db="EMBL/GenBank/DDBJ databases">
        <authorList>
            <consortium name="DOE Joint Genome Institute"/>
            <person name="Eisen J."/>
            <person name="Huntemann M."/>
            <person name="Han J."/>
            <person name="Chen A."/>
            <person name="Kyrpides N."/>
            <person name="Mavromatis K."/>
            <person name="Markowitz V."/>
            <person name="Palaniappan K."/>
            <person name="Ivanova N."/>
            <person name="Schaumberg A."/>
            <person name="Pati A."/>
            <person name="Liolios K."/>
            <person name="Nordberg H.P."/>
            <person name="Cantor M.N."/>
            <person name="Hua S.X."/>
            <person name="Woyke T."/>
        </authorList>
    </citation>
    <scope>NUCLEOTIDE SEQUENCE [LARGE SCALE GENOMIC DNA]</scope>
    <source>
        <strain evidence="3">DSM 19437</strain>
    </source>
</reference>
<evidence type="ECO:0000313" key="3">
    <source>
        <dbReference type="Proteomes" id="UP000003586"/>
    </source>
</evidence>
<proteinExistence type="predicted"/>
<dbReference type="eggNOG" id="ENOG5031482">
    <property type="taxonomic scope" value="Bacteria"/>
</dbReference>
<dbReference type="KEGG" id="nso:NIASO_05135"/>
<dbReference type="InterPro" id="IPR013097">
    <property type="entry name" value="Dabb"/>
</dbReference>
<evidence type="ECO:0000259" key="1">
    <source>
        <dbReference type="PROSITE" id="PS51502"/>
    </source>
</evidence>
<dbReference type="SUPFAM" id="SSF54909">
    <property type="entry name" value="Dimeric alpha+beta barrel"/>
    <property type="match status" value="1"/>
</dbReference>
<dbReference type="AlphaFoldDB" id="W0F077"/>
<keyword evidence="3" id="KW-1185">Reference proteome</keyword>
<dbReference type="OrthoDB" id="7189263at2"/>